<dbReference type="OrthoDB" id="3377628at2"/>
<keyword evidence="2" id="KW-1185">Reference proteome</keyword>
<dbReference type="AlphaFoldDB" id="A0A5C5UVX0"/>
<evidence type="ECO:0000313" key="1">
    <source>
        <dbReference type="EMBL" id="TWT29697.1"/>
    </source>
</evidence>
<accession>A0A5C5UVX0</accession>
<dbReference type="Proteomes" id="UP000318878">
    <property type="component" value="Unassembled WGS sequence"/>
</dbReference>
<evidence type="ECO:0000313" key="2">
    <source>
        <dbReference type="Proteomes" id="UP000318878"/>
    </source>
</evidence>
<comment type="caution">
    <text evidence="1">The sequence shown here is derived from an EMBL/GenBank/DDBJ whole genome shotgun (WGS) entry which is preliminary data.</text>
</comment>
<name>A0A5C5UVX0_9BACT</name>
<dbReference type="RefSeq" id="WP_146436669.1">
    <property type="nucleotide sequence ID" value="NZ_SJPF01000007.1"/>
</dbReference>
<sequence length="115" mass="12680">MPEYTLQFIIMIDGPSSDQEIVDAIRTPFPDSGGGPARCADLRGNFVDIFANSDADQAKMSGEDGFLFYGFELQASPTKPTIQEAEQIRLARDLKAVFESRGWKAEVGANFEDKL</sequence>
<gene>
    <name evidence="1" type="ORF">Enr8_48850</name>
</gene>
<dbReference type="EMBL" id="SJPF01000007">
    <property type="protein sequence ID" value="TWT29697.1"/>
    <property type="molecule type" value="Genomic_DNA"/>
</dbReference>
<reference evidence="1 2" key="1">
    <citation type="submission" date="2019-02" db="EMBL/GenBank/DDBJ databases">
        <title>Deep-cultivation of Planctomycetes and their phenomic and genomic characterization uncovers novel biology.</title>
        <authorList>
            <person name="Wiegand S."/>
            <person name="Jogler M."/>
            <person name="Boedeker C."/>
            <person name="Pinto D."/>
            <person name="Vollmers J."/>
            <person name="Rivas-Marin E."/>
            <person name="Kohn T."/>
            <person name="Peeters S.H."/>
            <person name="Heuer A."/>
            <person name="Rast P."/>
            <person name="Oberbeckmann S."/>
            <person name="Bunk B."/>
            <person name="Jeske O."/>
            <person name="Meyerdierks A."/>
            <person name="Storesund J.E."/>
            <person name="Kallscheuer N."/>
            <person name="Luecker S."/>
            <person name="Lage O.M."/>
            <person name="Pohl T."/>
            <person name="Merkel B.J."/>
            <person name="Hornburger P."/>
            <person name="Mueller R.-W."/>
            <person name="Bruemmer F."/>
            <person name="Labrenz M."/>
            <person name="Spormann A.M."/>
            <person name="Op Den Camp H."/>
            <person name="Overmann J."/>
            <person name="Amann R."/>
            <person name="Jetten M.S.M."/>
            <person name="Mascher T."/>
            <person name="Medema M.H."/>
            <person name="Devos D.P."/>
            <person name="Kaster A.-K."/>
            <person name="Ovreas L."/>
            <person name="Rohde M."/>
            <person name="Galperin M.Y."/>
            <person name="Jogler C."/>
        </authorList>
    </citation>
    <scope>NUCLEOTIDE SEQUENCE [LARGE SCALE GENOMIC DNA]</scope>
    <source>
        <strain evidence="1 2">Enr8</strain>
    </source>
</reference>
<protein>
    <submittedName>
        <fullName evidence="1">Uncharacterized protein</fullName>
    </submittedName>
</protein>
<proteinExistence type="predicted"/>
<organism evidence="1 2">
    <name type="scientific">Blastopirellula retiformator</name>
    <dbReference type="NCBI Taxonomy" id="2527970"/>
    <lineage>
        <taxon>Bacteria</taxon>
        <taxon>Pseudomonadati</taxon>
        <taxon>Planctomycetota</taxon>
        <taxon>Planctomycetia</taxon>
        <taxon>Pirellulales</taxon>
        <taxon>Pirellulaceae</taxon>
        <taxon>Blastopirellula</taxon>
    </lineage>
</organism>